<evidence type="ECO:0008006" key="3">
    <source>
        <dbReference type="Google" id="ProtNLM"/>
    </source>
</evidence>
<gene>
    <name evidence="2" type="primary">LOC140009770</name>
</gene>
<dbReference type="PANTHER" id="PTHR33116">
    <property type="entry name" value="REVERSE TRANSCRIPTASE ZINC-BINDING DOMAIN-CONTAINING PROTEIN-RELATED-RELATED"/>
    <property type="match status" value="1"/>
</dbReference>
<sequence length="412" mass="47301">MNKSGGMALLWNNEANILEVQGTAFTIEVKVEDQEKKESWWLIGIYASCDSQVRRGQWEVLNRRKVGWGDKWIIIGDFNDIISNDEKWGGRRRDNRSFHDFRKFINENQLLDVGYIGKPWTWSNNWYGNGEIKERLDRGLCSMKWSQCYEDAKRRGNRIQKLKKSSGNWTATDEELGKEVADYYGELFKSSGLEGLDDILEGIPVSITEQMNRDLTKEVEEDEIKTAFFSMEPNKAPGSDGMSPLFFQKFWSIIKQDLKAKMGKQLTGVKISRGAPAITHLFFADDSLVFCRANRQEAGKLMNILKVYEKATGQLINMDKSSVFFSKNTTQAVFGYIRNAIDKKLQSWKNKLLSQAGKEVMLKAVAMAMPTYTMSCFRLSSKMCRDISAKMADYWWGRQKERKGCIGLAGER</sequence>
<evidence type="ECO:0000313" key="2">
    <source>
        <dbReference type="RefSeq" id="XP_071912179.1"/>
    </source>
</evidence>
<organism evidence="1 2">
    <name type="scientific">Coffea arabica</name>
    <name type="common">Arabian coffee</name>
    <dbReference type="NCBI Taxonomy" id="13443"/>
    <lineage>
        <taxon>Eukaryota</taxon>
        <taxon>Viridiplantae</taxon>
        <taxon>Streptophyta</taxon>
        <taxon>Embryophyta</taxon>
        <taxon>Tracheophyta</taxon>
        <taxon>Spermatophyta</taxon>
        <taxon>Magnoliopsida</taxon>
        <taxon>eudicotyledons</taxon>
        <taxon>Gunneridae</taxon>
        <taxon>Pentapetalae</taxon>
        <taxon>asterids</taxon>
        <taxon>lamiids</taxon>
        <taxon>Gentianales</taxon>
        <taxon>Rubiaceae</taxon>
        <taxon>Ixoroideae</taxon>
        <taxon>Gardenieae complex</taxon>
        <taxon>Bertiereae - Coffeeae clade</taxon>
        <taxon>Coffeeae</taxon>
        <taxon>Coffea</taxon>
    </lineage>
</organism>
<dbReference type="GeneID" id="140009770"/>
<dbReference type="SUPFAM" id="SSF56219">
    <property type="entry name" value="DNase I-like"/>
    <property type="match status" value="1"/>
</dbReference>
<protein>
    <recommendedName>
        <fullName evidence="3">Reverse transcriptase</fullName>
    </recommendedName>
</protein>
<name>A0ABM4UY16_COFAR</name>
<keyword evidence="1" id="KW-1185">Reference proteome</keyword>
<dbReference type="InterPro" id="IPR036691">
    <property type="entry name" value="Endo/exonu/phosph_ase_sf"/>
</dbReference>
<dbReference type="Proteomes" id="UP001652660">
    <property type="component" value="Chromosome 6e"/>
</dbReference>
<dbReference type="RefSeq" id="XP_071912179.1">
    <property type="nucleotide sequence ID" value="XM_072056078.1"/>
</dbReference>
<accession>A0ABM4UY16</accession>
<reference evidence="2" key="1">
    <citation type="submission" date="2025-08" db="UniProtKB">
        <authorList>
            <consortium name="RefSeq"/>
        </authorList>
    </citation>
    <scope>IDENTIFICATION</scope>
    <source>
        <tissue evidence="2">Leaves</tissue>
    </source>
</reference>
<proteinExistence type="predicted"/>
<dbReference type="PANTHER" id="PTHR33116:SF86">
    <property type="entry name" value="REVERSE TRANSCRIPTASE DOMAIN-CONTAINING PROTEIN"/>
    <property type="match status" value="1"/>
</dbReference>
<dbReference type="Gene3D" id="3.60.10.10">
    <property type="entry name" value="Endonuclease/exonuclease/phosphatase"/>
    <property type="match status" value="1"/>
</dbReference>
<evidence type="ECO:0000313" key="1">
    <source>
        <dbReference type="Proteomes" id="UP001652660"/>
    </source>
</evidence>